<evidence type="ECO:0000259" key="11">
    <source>
        <dbReference type="Pfam" id="PF14845"/>
    </source>
</evidence>
<dbReference type="PIRSF" id="PIRSF001093">
    <property type="entry name" value="B-hxosamndse_ab_euk"/>
    <property type="match status" value="1"/>
</dbReference>
<dbReference type="Proteomes" id="UP000245699">
    <property type="component" value="Unassembled WGS sequence"/>
</dbReference>
<feature type="chain" id="PRO_5015556616" description="Beta-hexosaminidase" evidence="9">
    <location>
        <begin position="21"/>
        <end position="554"/>
    </location>
</feature>
<comment type="caution">
    <text evidence="12">The sequence shown here is derived from an EMBL/GenBank/DDBJ whole genome shotgun (WGS) entry which is preliminary data.</text>
</comment>
<dbReference type="GO" id="GO:0005975">
    <property type="term" value="P:carbohydrate metabolic process"/>
    <property type="evidence" value="ECO:0007669"/>
    <property type="project" value="InterPro"/>
</dbReference>
<dbReference type="PANTHER" id="PTHR22600:SF26">
    <property type="entry name" value="BETA-N-ACETYLHEXOSAMINIDASE"/>
    <property type="match status" value="1"/>
</dbReference>
<dbReference type="SUPFAM" id="SSF55545">
    <property type="entry name" value="beta-N-acetylhexosaminidase-like domain"/>
    <property type="match status" value="1"/>
</dbReference>
<evidence type="ECO:0000313" key="13">
    <source>
        <dbReference type="Proteomes" id="UP000245699"/>
    </source>
</evidence>
<evidence type="ECO:0000256" key="5">
    <source>
        <dbReference type="ARBA" id="ARBA00023180"/>
    </source>
</evidence>
<comment type="catalytic activity">
    <reaction evidence="1 7">
        <text>Hydrolysis of terminal non-reducing N-acetyl-D-hexosamine residues in N-acetyl-beta-D-hexosaminides.</text>
        <dbReference type="EC" id="3.2.1.52"/>
    </reaction>
</comment>
<name>A0A2T9Z230_9FUNG</name>
<dbReference type="InterPro" id="IPR025705">
    <property type="entry name" value="Beta_hexosaminidase_sua/sub"/>
</dbReference>
<dbReference type="Gene3D" id="3.20.20.80">
    <property type="entry name" value="Glycosidases"/>
    <property type="match status" value="1"/>
</dbReference>
<dbReference type="SUPFAM" id="SSF51445">
    <property type="entry name" value="(Trans)glycosidases"/>
    <property type="match status" value="1"/>
</dbReference>
<dbReference type="GO" id="GO:0016020">
    <property type="term" value="C:membrane"/>
    <property type="evidence" value="ECO:0007669"/>
    <property type="project" value="TreeGrafter"/>
</dbReference>
<evidence type="ECO:0000259" key="10">
    <source>
        <dbReference type="Pfam" id="PF00728"/>
    </source>
</evidence>
<dbReference type="PANTHER" id="PTHR22600">
    <property type="entry name" value="BETA-HEXOSAMINIDASE"/>
    <property type="match status" value="1"/>
</dbReference>
<evidence type="ECO:0000256" key="6">
    <source>
        <dbReference type="ARBA" id="ARBA00023295"/>
    </source>
</evidence>
<gene>
    <name evidence="12" type="ORF">BB559_001418</name>
</gene>
<sequence>MVKISTLFVVGAAITQQAFGYIWPMPTNFTSGNQNLIFKDSCLSVTVTGNESDILTRAIGRYSNLIQKESFTPPTEYNAGPIDSSGSVKDLTINVATNSTDLNLETDESYTLTVGADGSAVLKSQTVYGAIRGLESFSQLFTVNNGNKYIRNVPISISDAPFFNHRGLMLDTARNFYPVDVLKRTLNGLSYTKINVLHWHIVDSQAWAVEAKFDPNLAAKGSYGPSMTYSQDDVKEIISFAKDRGIRVIPEFDMPGHTRSVSLSNPDIMSCVDVQPKWVDFAAQPPSGQLNIAKQGAYDFSKKVIDEFSSLFEDKVFHVGGDEVNTNCWQTDPDVIAYLAQNPSESVNSLLIKYYDFVYKTLGDNSKTGMCWHETVMNTNAVLPNDTIVQAWNGVTATYTAIVNKGYRVVASPTTNMYLDCGHGPWVSNSIGSAYYCDPYKHWGLIYVYDPYLGVTDDRRNQIIGGEAALWSEQSDENNIDRMLWPRMGSVGELYWKGPLPTSYTALQKGNALNDVSPRFNEFRFRLLARGISAEPTQPLWCIRNPGQCSRYLT</sequence>
<feature type="domain" description="Glycoside hydrolase family 20 catalytic" evidence="10">
    <location>
        <begin position="163"/>
        <end position="498"/>
    </location>
</feature>
<dbReference type="EMBL" id="MBFT01000073">
    <property type="protein sequence ID" value="PVU98631.1"/>
    <property type="molecule type" value="Genomic_DNA"/>
</dbReference>
<dbReference type="FunFam" id="3.20.20.80:FF:000063">
    <property type="entry name" value="Beta-hexosaminidase"/>
    <property type="match status" value="1"/>
</dbReference>
<evidence type="ECO:0000313" key="12">
    <source>
        <dbReference type="EMBL" id="PVU98631.1"/>
    </source>
</evidence>
<dbReference type="AlphaFoldDB" id="A0A2T9Z230"/>
<dbReference type="InterPro" id="IPR017853">
    <property type="entry name" value="GH"/>
</dbReference>
<evidence type="ECO:0000256" key="1">
    <source>
        <dbReference type="ARBA" id="ARBA00001231"/>
    </source>
</evidence>
<protein>
    <recommendedName>
        <fullName evidence="7">Beta-hexosaminidase</fullName>
        <ecNumber evidence="7">3.2.1.52</ecNumber>
    </recommendedName>
</protein>
<evidence type="ECO:0000256" key="8">
    <source>
        <dbReference type="PIRSR" id="PIRSR001093-1"/>
    </source>
</evidence>
<accession>A0A2T9Z230</accession>
<proteinExistence type="inferred from homology"/>
<dbReference type="STRING" id="61424.A0A2T9Z230"/>
<evidence type="ECO:0000256" key="3">
    <source>
        <dbReference type="ARBA" id="ARBA00022729"/>
    </source>
</evidence>
<feature type="signal peptide" evidence="9">
    <location>
        <begin position="1"/>
        <end position="20"/>
    </location>
</feature>
<dbReference type="OrthoDB" id="428480at2759"/>
<dbReference type="GO" id="GO:0030203">
    <property type="term" value="P:glycosaminoglycan metabolic process"/>
    <property type="evidence" value="ECO:0007669"/>
    <property type="project" value="TreeGrafter"/>
</dbReference>
<dbReference type="InterPro" id="IPR029019">
    <property type="entry name" value="HEX_eukaryotic_N"/>
</dbReference>
<dbReference type="EC" id="3.2.1.52" evidence="7"/>
<dbReference type="InterPro" id="IPR029018">
    <property type="entry name" value="Hex-like_dom2"/>
</dbReference>
<feature type="domain" description="Beta-hexosaminidase eukaryotic type N-terminal" evidence="11">
    <location>
        <begin position="22"/>
        <end position="140"/>
    </location>
</feature>
<dbReference type="Gene3D" id="3.30.379.10">
    <property type="entry name" value="Chitobiase/beta-hexosaminidase domain 2-like"/>
    <property type="match status" value="1"/>
</dbReference>
<evidence type="ECO:0000256" key="4">
    <source>
        <dbReference type="ARBA" id="ARBA00022801"/>
    </source>
</evidence>
<reference evidence="12 13" key="1">
    <citation type="journal article" date="2018" name="MBio">
        <title>Comparative Genomics Reveals the Core Gene Toolbox for the Fungus-Insect Symbiosis.</title>
        <authorList>
            <person name="Wang Y."/>
            <person name="Stata M."/>
            <person name="Wang W."/>
            <person name="Stajich J.E."/>
            <person name="White M.M."/>
            <person name="Moncalvo J.M."/>
        </authorList>
    </citation>
    <scope>NUCLEOTIDE SEQUENCE [LARGE SCALE GENOMIC DNA]</scope>
    <source>
        <strain evidence="12 13">AUS-77-4</strain>
    </source>
</reference>
<dbReference type="Pfam" id="PF00728">
    <property type="entry name" value="Glyco_hydro_20"/>
    <property type="match status" value="1"/>
</dbReference>
<evidence type="ECO:0000256" key="9">
    <source>
        <dbReference type="SAM" id="SignalP"/>
    </source>
</evidence>
<dbReference type="GO" id="GO:0004563">
    <property type="term" value="F:beta-N-acetylhexosaminidase activity"/>
    <property type="evidence" value="ECO:0007669"/>
    <property type="project" value="UniProtKB-EC"/>
</dbReference>
<dbReference type="PRINTS" id="PR00738">
    <property type="entry name" value="GLHYDRLASE20"/>
</dbReference>
<keyword evidence="13" id="KW-1185">Reference proteome</keyword>
<organism evidence="12 13">
    <name type="scientific">Furculomyces boomerangus</name>
    <dbReference type="NCBI Taxonomy" id="61424"/>
    <lineage>
        <taxon>Eukaryota</taxon>
        <taxon>Fungi</taxon>
        <taxon>Fungi incertae sedis</taxon>
        <taxon>Zoopagomycota</taxon>
        <taxon>Kickxellomycotina</taxon>
        <taxon>Harpellomycetes</taxon>
        <taxon>Harpellales</taxon>
        <taxon>Harpellaceae</taxon>
        <taxon>Furculomyces</taxon>
    </lineage>
</organism>
<evidence type="ECO:0000256" key="7">
    <source>
        <dbReference type="PIRNR" id="PIRNR001093"/>
    </source>
</evidence>
<comment type="similarity">
    <text evidence="2 7">Belongs to the glycosyl hydrolase 20 family.</text>
</comment>
<keyword evidence="4 7" id="KW-0378">Hydrolase</keyword>
<keyword evidence="6 7" id="KW-0326">Glycosidase</keyword>
<feature type="active site" description="Proton donor" evidence="8">
    <location>
        <position position="323"/>
    </location>
</feature>
<evidence type="ECO:0000256" key="2">
    <source>
        <dbReference type="ARBA" id="ARBA00006285"/>
    </source>
</evidence>
<keyword evidence="3 9" id="KW-0732">Signal</keyword>
<keyword evidence="5" id="KW-0325">Glycoprotein</keyword>
<dbReference type="InterPro" id="IPR015883">
    <property type="entry name" value="Glyco_hydro_20_cat"/>
</dbReference>
<dbReference type="Pfam" id="PF14845">
    <property type="entry name" value="Glycohydro_20b2"/>
    <property type="match status" value="1"/>
</dbReference>